<evidence type="ECO:0000313" key="1">
    <source>
        <dbReference type="EMBL" id="CEK87179.1"/>
    </source>
</evidence>
<reference evidence="1" key="1">
    <citation type="submission" date="2014-12" db="EMBL/GenBank/DDBJ databases">
        <title>Insight into the proteome of Arion vulgaris.</title>
        <authorList>
            <person name="Aradska J."/>
            <person name="Bulat T."/>
            <person name="Smidak R."/>
            <person name="Sarate P."/>
            <person name="Gangsoo J."/>
            <person name="Sialana F."/>
            <person name="Bilban M."/>
            <person name="Lubec G."/>
        </authorList>
    </citation>
    <scope>NUCLEOTIDE SEQUENCE</scope>
    <source>
        <tissue evidence="1">Skin</tissue>
    </source>
</reference>
<accession>A0A0B7B1F9</accession>
<dbReference type="AlphaFoldDB" id="A0A0B7B1F9"/>
<sequence>MVLLVRKIKIVRKDAKMDVYQFPYVTVLTYECNICDNSSQTSFSKFGFEIVQRGCSSNKMSHKVHKKTMDNGFKVDIKITIIWIK</sequence>
<dbReference type="EMBL" id="HACG01040314">
    <property type="protein sequence ID" value="CEK87179.1"/>
    <property type="molecule type" value="Transcribed_RNA"/>
</dbReference>
<proteinExistence type="predicted"/>
<gene>
    <name evidence="1" type="primary">ORF157842</name>
</gene>
<protein>
    <submittedName>
        <fullName evidence="1">Uncharacterized protein</fullName>
    </submittedName>
</protein>
<organism evidence="1">
    <name type="scientific">Arion vulgaris</name>
    <dbReference type="NCBI Taxonomy" id="1028688"/>
    <lineage>
        <taxon>Eukaryota</taxon>
        <taxon>Metazoa</taxon>
        <taxon>Spiralia</taxon>
        <taxon>Lophotrochozoa</taxon>
        <taxon>Mollusca</taxon>
        <taxon>Gastropoda</taxon>
        <taxon>Heterobranchia</taxon>
        <taxon>Euthyneura</taxon>
        <taxon>Panpulmonata</taxon>
        <taxon>Eupulmonata</taxon>
        <taxon>Stylommatophora</taxon>
        <taxon>Helicina</taxon>
        <taxon>Arionoidea</taxon>
        <taxon>Arionidae</taxon>
        <taxon>Arion</taxon>
    </lineage>
</organism>
<name>A0A0B7B1F9_9EUPU</name>